<dbReference type="PANTHER" id="PTHR11003">
    <property type="entry name" value="POTASSIUM CHANNEL, SUBFAMILY K"/>
    <property type="match status" value="1"/>
</dbReference>
<evidence type="ECO:0000259" key="11">
    <source>
        <dbReference type="Pfam" id="PF07885"/>
    </source>
</evidence>
<feature type="domain" description="Potassium channel" evidence="11">
    <location>
        <begin position="340"/>
        <end position="413"/>
    </location>
</feature>
<dbReference type="FunFam" id="1.10.287.70:FF:000182">
    <property type="entry name" value="Outward-rectifier potassium channel TOK1"/>
    <property type="match status" value="1"/>
</dbReference>
<comment type="subcellular location">
    <subcellularLocation>
        <location evidence="1">Membrane</location>
        <topology evidence="1">Multi-pass membrane protein</topology>
    </subcellularLocation>
</comment>
<evidence type="ECO:0000256" key="5">
    <source>
        <dbReference type="ARBA" id="ARBA00023065"/>
    </source>
</evidence>
<comment type="similarity">
    <text evidence="8">Belongs to the two pore domain potassium channel (TC 1.A.1.8) family.</text>
</comment>
<feature type="transmembrane region" description="Helical" evidence="10">
    <location>
        <begin position="390"/>
        <end position="414"/>
    </location>
</feature>
<feature type="region of interest" description="Disordered" evidence="9">
    <location>
        <begin position="548"/>
        <end position="584"/>
    </location>
</feature>
<reference evidence="12" key="1">
    <citation type="journal article" date="2020" name="Stud. Mycol.">
        <title>101 Dothideomycetes genomes: a test case for predicting lifestyles and emergence of pathogens.</title>
        <authorList>
            <person name="Haridas S."/>
            <person name="Albert R."/>
            <person name="Binder M."/>
            <person name="Bloem J."/>
            <person name="Labutti K."/>
            <person name="Salamov A."/>
            <person name="Andreopoulos B."/>
            <person name="Baker S."/>
            <person name="Barry K."/>
            <person name="Bills G."/>
            <person name="Bluhm B."/>
            <person name="Cannon C."/>
            <person name="Castanera R."/>
            <person name="Culley D."/>
            <person name="Daum C."/>
            <person name="Ezra D."/>
            <person name="Gonzalez J."/>
            <person name="Henrissat B."/>
            <person name="Kuo A."/>
            <person name="Liang C."/>
            <person name="Lipzen A."/>
            <person name="Lutzoni F."/>
            <person name="Magnuson J."/>
            <person name="Mondo S."/>
            <person name="Nolan M."/>
            <person name="Ohm R."/>
            <person name="Pangilinan J."/>
            <person name="Park H.-J."/>
            <person name="Ramirez L."/>
            <person name="Alfaro M."/>
            <person name="Sun H."/>
            <person name="Tritt A."/>
            <person name="Yoshinaga Y."/>
            <person name="Zwiers L.-H."/>
            <person name="Turgeon B."/>
            <person name="Goodwin S."/>
            <person name="Spatafora J."/>
            <person name="Crous P."/>
            <person name="Grigoriev I."/>
        </authorList>
    </citation>
    <scope>NUCLEOTIDE SEQUENCE</scope>
    <source>
        <strain evidence="12">CBS 101060</strain>
    </source>
</reference>
<dbReference type="GO" id="GO:0005886">
    <property type="term" value="C:plasma membrane"/>
    <property type="evidence" value="ECO:0007669"/>
    <property type="project" value="TreeGrafter"/>
</dbReference>
<dbReference type="PANTHER" id="PTHR11003:SF342">
    <property type="entry name" value="OUTWARD-RECTIFIER POTASSIUM CHANNEL TOK1"/>
    <property type="match status" value="1"/>
</dbReference>
<keyword evidence="7 8" id="KW-0407">Ion channel</keyword>
<feature type="transmembrane region" description="Helical" evidence="10">
    <location>
        <begin position="137"/>
        <end position="155"/>
    </location>
</feature>
<dbReference type="EMBL" id="MU006089">
    <property type="protein sequence ID" value="KAF2842623.1"/>
    <property type="molecule type" value="Genomic_DNA"/>
</dbReference>
<feature type="transmembrane region" description="Helical" evidence="10">
    <location>
        <begin position="198"/>
        <end position="218"/>
    </location>
</feature>
<dbReference type="OrthoDB" id="297496at2759"/>
<feature type="transmembrane region" description="Helical" evidence="10">
    <location>
        <begin position="94"/>
        <end position="117"/>
    </location>
</feature>
<feature type="transmembrane region" description="Helical" evidence="10">
    <location>
        <begin position="361"/>
        <end position="378"/>
    </location>
</feature>
<dbReference type="GO" id="GO:0022841">
    <property type="term" value="F:potassium ion leak channel activity"/>
    <property type="evidence" value="ECO:0007669"/>
    <property type="project" value="TreeGrafter"/>
</dbReference>
<dbReference type="SUPFAM" id="SSF81324">
    <property type="entry name" value="Voltage-gated potassium channels"/>
    <property type="match status" value="2"/>
</dbReference>
<dbReference type="InterPro" id="IPR003280">
    <property type="entry name" value="2pore_dom_K_chnl"/>
</dbReference>
<dbReference type="PRINTS" id="PR01333">
    <property type="entry name" value="2POREKCHANEL"/>
</dbReference>
<dbReference type="AlphaFoldDB" id="A0A9P4VT18"/>
<evidence type="ECO:0000256" key="9">
    <source>
        <dbReference type="SAM" id="MobiDB-lite"/>
    </source>
</evidence>
<dbReference type="GO" id="GO:0030322">
    <property type="term" value="P:stabilization of membrane potential"/>
    <property type="evidence" value="ECO:0007669"/>
    <property type="project" value="TreeGrafter"/>
</dbReference>
<feature type="transmembrane region" description="Helical" evidence="10">
    <location>
        <begin position="167"/>
        <end position="186"/>
    </location>
</feature>
<evidence type="ECO:0000256" key="7">
    <source>
        <dbReference type="ARBA" id="ARBA00023303"/>
    </source>
</evidence>
<gene>
    <name evidence="12" type="ORF">M501DRAFT_993352</name>
</gene>
<keyword evidence="5 8" id="KW-0406">Ion transport</keyword>
<comment type="caution">
    <text evidence="12">The sequence shown here is derived from an EMBL/GenBank/DDBJ whole genome shotgun (WGS) entry which is preliminary data.</text>
</comment>
<name>A0A9P4VT18_9PEZI</name>
<evidence type="ECO:0000313" key="12">
    <source>
        <dbReference type="EMBL" id="KAF2842623.1"/>
    </source>
</evidence>
<evidence type="ECO:0000256" key="1">
    <source>
        <dbReference type="ARBA" id="ARBA00004141"/>
    </source>
</evidence>
<dbReference type="Pfam" id="PF07885">
    <property type="entry name" value="Ion_trans_2"/>
    <property type="match status" value="2"/>
</dbReference>
<evidence type="ECO:0000313" key="13">
    <source>
        <dbReference type="Proteomes" id="UP000799429"/>
    </source>
</evidence>
<evidence type="ECO:0000256" key="3">
    <source>
        <dbReference type="ARBA" id="ARBA00022692"/>
    </source>
</evidence>
<feature type="transmembrane region" description="Helical" evidence="10">
    <location>
        <begin position="64"/>
        <end position="82"/>
    </location>
</feature>
<feature type="compositionally biased region" description="Acidic residues" evidence="9">
    <location>
        <begin position="569"/>
        <end position="583"/>
    </location>
</feature>
<feature type="transmembrane region" description="Helical" evidence="10">
    <location>
        <begin position="328"/>
        <end position="349"/>
    </location>
</feature>
<keyword evidence="4 10" id="KW-1133">Transmembrane helix</keyword>
<proteinExistence type="inferred from homology"/>
<dbReference type="GO" id="GO:0015271">
    <property type="term" value="F:outward rectifier potassium channel activity"/>
    <property type="evidence" value="ECO:0007669"/>
    <property type="project" value="TreeGrafter"/>
</dbReference>
<feature type="transmembrane region" description="Helical" evidence="10">
    <location>
        <begin position="24"/>
        <end position="44"/>
    </location>
</feature>
<feature type="domain" description="Potassium channel" evidence="11">
    <location>
        <begin position="144"/>
        <end position="221"/>
    </location>
</feature>
<keyword evidence="3 8" id="KW-0812">Transmembrane</keyword>
<dbReference type="InterPro" id="IPR013099">
    <property type="entry name" value="K_chnl_dom"/>
</dbReference>
<evidence type="ECO:0000256" key="8">
    <source>
        <dbReference type="RuleBase" id="RU003857"/>
    </source>
</evidence>
<evidence type="ECO:0000256" key="4">
    <source>
        <dbReference type="ARBA" id="ARBA00022989"/>
    </source>
</evidence>
<keyword evidence="2 8" id="KW-0813">Transport</keyword>
<accession>A0A9P4VT18</accession>
<keyword evidence="6 10" id="KW-0472">Membrane</keyword>
<sequence>MSIIDESGQLIPELEGIPFTDPRWCYWLNVASLIFGFIGNFFLLMNFTQTVRYIVALPMSIASWYLSTGLLIAITACMNIYVPPNRPQETYTQGYWYAVIAAVLYCICSMILMINMLGYILGHYPQHFALTDSQRTLILQTMLFFAWLGGGAAVFSRVESNYGDKPWTFADGLYFCDVTILTVGFGDLYPTDDVGRGLVFPYSVGGIIMLGLVISSINKFVGEIGHEKIVHKHVERQRVRTFDRTVTNSVDLDRRRIRIDATHHPSISAPVNAVDESKAHLKPVRPRRNTLTQAARRHKPRLILLREERDRFNAMRSIEQQTARFKRWSALTVSVIAFGILWCVGAVVFWRSEKETQKMTYFKALYFCYVSLLTIGYGDLSPKSNAGRPFFVIWSLLAVPTMTLLVSDMGDTVISGFKKWTNQFADFTVLPKEGIWKAVPSHLPWLLAFMQAYQRRHEQKAARIRQQEGLSIGPDSETSINEPVATFEGLAADAKAVDEGKGINEDELARRLAAAIRKTANDLQEEKPKKYCYEEWVEYTQLIRFTSSKNKRRDREEPGGLKSNKEENKEDEQTEDEDEDLIEWDWIGENSPMMARKSEPEFVLDRLCESLVRYISKKERGSRGEI</sequence>
<organism evidence="12 13">
    <name type="scientific">Patellaria atrata CBS 101060</name>
    <dbReference type="NCBI Taxonomy" id="1346257"/>
    <lineage>
        <taxon>Eukaryota</taxon>
        <taxon>Fungi</taxon>
        <taxon>Dikarya</taxon>
        <taxon>Ascomycota</taxon>
        <taxon>Pezizomycotina</taxon>
        <taxon>Dothideomycetes</taxon>
        <taxon>Dothideomycetes incertae sedis</taxon>
        <taxon>Patellariales</taxon>
        <taxon>Patellariaceae</taxon>
        <taxon>Patellaria</taxon>
    </lineage>
</organism>
<protein>
    <submittedName>
        <fullName evidence="12">Voltage-gated potassium channel</fullName>
    </submittedName>
</protein>
<feature type="compositionally biased region" description="Basic and acidic residues" evidence="9">
    <location>
        <begin position="553"/>
        <end position="568"/>
    </location>
</feature>
<keyword evidence="13" id="KW-1185">Reference proteome</keyword>
<evidence type="ECO:0000256" key="2">
    <source>
        <dbReference type="ARBA" id="ARBA00022448"/>
    </source>
</evidence>
<dbReference type="Gene3D" id="1.10.287.70">
    <property type="match status" value="2"/>
</dbReference>
<evidence type="ECO:0000256" key="6">
    <source>
        <dbReference type="ARBA" id="ARBA00023136"/>
    </source>
</evidence>
<dbReference type="Proteomes" id="UP000799429">
    <property type="component" value="Unassembled WGS sequence"/>
</dbReference>
<evidence type="ECO:0000256" key="10">
    <source>
        <dbReference type="SAM" id="Phobius"/>
    </source>
</evidence>